<dbReference type="SMART" id="SM00474">
    <property type="entry name" value="35EXOc"/>
    <property type="match status" value="1"/>
</dbReference>
<proteinExistence type="predicted"/>
<feature type="domain" description="3'-5' exonuclease" evidence="3">
    <location>
        <begin position="213"/>
        <end position="385"/>
    </location>
</feature>
<dbReference type="Pfam" id="PF01612">
    <property type="entry name" value="DNA_pol_A_exo1"/>
    <property type="match status" value="1"/>
</dbReference>
<dbReference type="EMBL" id="LAZR01008699">
    <property type="protein sequence ID" value="KKM77094.1"/>
    <property type="molecule type" value="Genomic_DNA"/>
</dbReference>
<feature type="domain" description="Uracil-DNA glycosylase-like" evidence="5">
    <location>
        <begin position="40"/>
        <end position="194"/>
    </location>
</feature>
<dbReference type="PANTHER" id="PTHR10133">
    <property type="entry name" value="DNA POLYMERASE I"/>
    <property type="match status" value="1"/>
</dbReference>
<dbReference type="SUPFAM" id="SSF52141">
    <property type="entry name" value="Uracil-DNA glycosylase-like"/>
    <property type="match status" value="1"/>
</dbReference>
<evidence type="ECO:0000259" key="5">
    <source>
        <dbReference type="SMART" id="SM00986"/>
    </source>
</evidence>
<dbReference type="SMART" id="SM00987">
    <property type="entry name" value="UreE_C"/>
    <property type="match status" value="1"/>
</dbReference>
<dbReference type="InterPro" id="IPR043502">
    <property type="entry name" value="DNA/RNA_pol_sf"/>
</dbReference>
<feature type="compositionally biased region" description="Pro residues" evidence="2">
    <location>
        <begin position="794"/>
        <end position="805"/>
    </location>
</feature>
<reference evidence="6" key="1">
    <citation type="journal article" date="2015" name="Nature">
        <title>Complex archaea that bridge the gap between prokaryotes and eukaryotes.</title>
        <authorList>
            <person name="Spang A."/>
            <person name="Saw J.H."/>
            <person name="Jorgensen S.L."/>
            <person name="Zaremba-Niedzwiedzka K."/>
            <person name="Martijn J."/>
            <person name="Lind A.E."/>
            <person name="van Eijk R."/>
            <person name="Schleper C."/>
            <person name="Guy L."/>
            <person name="Ettema T.J."/>
        </authorList>
    </citation>
    <scope>NUCLEOTIDE SEQUENCE</scope>
</reference>
<feature type="region of interest" description="Disordered" evidence="2">
    <location>
        <begin position="786"/>
        <end position="805"/>
    </location>
</feature>
<sequence length="805" mass="90592">MMASPKDRALAPVRAAKKRGTKPRRPKGCVGCPFRGIKVGNRGKVSAPMMSIGESPGGQERAKGFPLVGPSGEIYYSAFPKDVDPDKVAYVSNALCCMPRKSAGVKDQAKMWRATMACQSRLLKDIKKAPRKIILAMGNFAAGGLLGNPNFKITQERGKLIPSPLASVGIIPAVHPAALLRGTGNYRQFVADVRYALHLSQGGDTKKFVKAKVHTVSDPGCAKSLVKFLKTQLYLAADIESTGLNKRRDRILCIGITYKPEIVFIFTPKVFKYLKPLFESKTPRFIWQNGKFDLGFLRRDGLPARVDEDTMLLSYALDESGGIHGLEQISSDLLGAPDYKHMVKRWVPKKSDSYDLIPKKVLYEYCGIDVSLTLQNFHILRQWVREDPALEKLYTKILIPASELLYHVEKAGIQVDLEHIEKIERYYRIKRDAAHWYVERIIERPINLNSPDQVAKLLYDDMGLKPKRRGERSTAKEILEKLPQNRIVKAIRRYRKAAKAYSTYVTGIYKVVDPETGRVYATFKIHGTRTGRLSSAEPNLQNIPRESLLRGMFVARPGYKLIEVDLNQAELRSLACLSNDPGLIDIYTSTNRSIHDELAIYLFGKDFDHEDKMKAKMVNFGIVYGREGPSIAEQFGISVKEGWRMVHGWFERFPIAHQLIKACRRCPRQNKTLTTTFGRKKRHRIVAKSNLKTLMNEAANFPHQSIVSDITLLAAIRLRPILQAIGVEIVNLIHDSILIECPNDPATIDAVKKLVIGVMESIAPKWGLNRVPFKAEAKIGDRWGEDYMEDATRPEPPLPPLKEAA</sequence>
<dbReference type="InterPro" id="IPR002562">
    <property type="entry name" value="3'-5'_exonuclease_dom"/>
</dbReference>
<dbReference type="Gene3D" id="3.40.470.10">
    <property type="entry name" value="Uracil-DNA glycosylase-like domain"/>
    <property type="match status" value="1"/>
</dbReference>
<feature type="domain" description="DNA-directed DNA polymerase family A palm" evidence="4">
    <location>
        <begin position="546"/>
        <end position="745"/>
    </location>
</feature>
<dbReference type="SUPFAM" id="SSF56672">
    <property type="entry name" value="DNA/RNA polymerases"/>
    <property type="match status" value="1"/>
</dbReference>
<evidence type="ECO:0000256" key="1">
    <source>
        <dbReference type="ARBA" id="ARBA00022705"/>
    </source>
</evidence>
<dbReference type="InterPro" id="IPR036895">
    <property type="entry name" value="Uracil-DNA_glycosylase-like_sf"/>
</dbReference>
<keyword evidence="1" id="KW-0235">DNA replication</keyword>
<dbReference type="GO" id="GO:0006261">
    <property type="term" value="P:DNA-templated DNA replication"/>
    <property type="evidence" value="ECO:0007669"/>
    <property type="project" value="InterPro"/>
</dbReference>
<dbReference type="PANTHER" id="PTHR10133:SF27">
    <property type="entry name" value="DNA POLYMERASE NU"/>
    <property type="match status" value="1"/>
</dbReference>
<evidence type="ECO:0000259" key="3">
    <source>
        <dbReference type="SMART" id="SM00474"/>
    </source>
</evidence>
<name>A0A0F9K4P6_9ZZZZ</name>
<dbReference type="GO" id="GO:0006302">
    <property type="term" value="P:double-strand break repair"/>
    <property type="evidence" value="ECO:0007669"/>
    <property type="project" value="TreeGrafter"/>
</dbReference>
<accession>A0A0F9K4P6</accession>
<dbReference type="Gene3D" id="1.10.150.20">
    <property type="entry name" value="5' to 3' exonuclease, C-terminal subdomain"/>
    <property type="match status" value="1"/>
</dbReference>
<dbReference type="AlphaFoldDB" id="A0A0F9K4P6"/>
<dbReference type="InterPro" id="IPR005122">
    <property type="entry name" value="Uracil-DNA_glycosylase-like"/>
</dbReference>
<dbReference type="PRINTS" id="PR00868">
    <property type="entry name" value="DNAPOLI"/>
</dbReference>
<dbReference type="InterPro" id="IPR012337">
    <property type="entry name" value="RNaseH-like_sf"/>
</dbReference>
<organism evidence="6">
    <name type="scientific">marine sediment metagenome</name>
    <dbReference type="NCBI Taxonomy" id="412755"/>
    <lineage>
        <taxon>unclassified sequences</taxon>
        <taxon>metagenomes</taxon>
        <taxon>ecological metagenomes</taxon>
    </lineage>
</organism>
<dbReference type="InterPro" id="IPR001098">
    <property type="entry name" value="DNA-dir_DNA_pol_A_palm_dom"/>
</dbReference>
<dbReference type="GO" id="GO:0003677">
    <property type="term" value="F:DNA binding"/>
    <property type="evidence" value="ECO:0007669"/>
    <property type="project" value="InterPro"/>
</dbReference>
<dbReference type="Pfam" id="PF00476">
    <property type="entry name" value="DNA_pol_A"/>
    <property type="match status" value="1"/>
</dbReference>
<feature type="compositionally biased region" description="Basic residues" evidence="2">
    <location>
        <begin position="15"/>
        <end position="27"/>
    </location>
</feature>
<gene>
    <name evidence="6" type="ORF">LCGC14_1373520</name>
</gene>
<dbReference type="SMART" id="SM00986">
    <property type="entry name" value="UDG"/>
    <property type="match status" value="1"/>
</dbReference>
<dbReference type="Gene3D" id="3.30.420.10">
    <property type="entry name" value="Ribonuclease H-like superfamily/Ribonuclease H"/>
    <property type="match status" value="1"/>
</dbReference>
<dbReference type="InterPro" id="IPR036397">
    <property type="entry name" value="RNaseH_sf"/>
</dbReference>
<protein>
    <recommendedName>
        <fullName evidence="7">DNA-directed DNA polymerase family A palm domain-containing protein</fullName>
    </recommendedName>
</protein>
<dbReference type="SUPFAM" id="SSF53098">
    <property type="entry name" value="Ribonuclease H-like"/>
    <property type="match status" value="1"/>
</dbReference>
<comment type="caution">
    <text evidence="6">The sequence shown here is derived from an EMBL/GenBank/DDBJ whole genome shotgun (WGS) entry which is preliminary data.</text>
</comment>
<dbReference type="Gene3D" id="1.20.1060.10">
    <property type="entry name" value="Taq DNA Polymerase, Chain T, domain 4"/>
    <property type="match status" value="1"/>
</dbReference>
<evidence type="ECO:0000256" key="2">
    <source>
        <dbReference type="SAM" id="MobiDB-lite"/>
    </source>
</evidence>
<dbReference type="Pfam" id="PF03167">
    <property type="entry name" value="UDG"/>
    <property type="match status" value="1"/>
</dbReference>
<dbReference type="SMART" id="SM00482">
    <property type="entry name" value="POLAc"/>
    <property type="match status" value="1"/>
</dbReference>
<evidence type="ECO:0000259" key="4">
    <source>
        <dbReference type="SMART" id="SM00482"/>
    </source>
</evidence>
<feature type="region of interest" description="Disordered" evidence="2">
    <location>
        <begin position="1"/>
        <end position="27"/>
    </location>
</feature>
<evidence type="ECO:0008006" key="7">
    <source>
        <dbReference type="Google" id="ProtNLM"/>
    </source>
</evidence>
<evidence type="ECO:0000313" key="6">
    <source>
        <dbReference type="EMBL" id="KKM77094.1"/>
    </source>
</evidence>
<dbReference type="GO" id="GO:0008408">
    <property type="term" value="F:3'-5' exonuclease activity"/>
    <property type="evidence" value="ECO:0007669"/>
    <property type="project" value="InterPro"/>
</dbReference>
<dbReference type="InterPro" id="IPR002298">
    <property type="entry name" value="DNA_polymerase_A"/>
</dbReference>
<dbReference type="Gene3D" id="3.30.70.370">
    <property type="match status" value="1"/>
</dbReference>
<dbReference type="GO" id="GO:0003887">
    <property type="term" value="F:DNA-directed DNA polymerase activity"/>
    <property type="evidence" value="ECO:0007669"/>
    <property type="project" value="InterPro"/>
</dbReference>